<evidence type="ECO:0000256" key="1">
    <source>
        <dbReference type="ARBA" id="ARBA00023015"/>
    </source>
</evidence>
<dbReference type="RefSeq" id="WP_021759177.1">
    <property type="nucleotide sequence ID" value="NC_022444.1"/>
</dbReference>
<dbReference type="InterPro" id="IPR020449">
    <property type="entry name" value="Tscrpt_reg_AraC-type_HTH"/>
</dbReference>
<dbReference type="Pfam" id="PF02311">
    <property type="entry name" value="AraC_binding"/>
    <property type="match status" value="1"/>
</dbReference>
<feature type="domain" description="HTH araC/xylS-type" evidence="5">
    <location>
        <begin position="180"/>
        <end position="277"/>
    </location>
</feature>
<evidence type="ECO:0000259" key="5">
    <source>
        <dbReference type="PROSITE" id="PS01124"/>
    </source>
</evidence>
<protein>
    <submittedName>
        <fullName evidence="6">Putative AraC type helix-turn-helix-domain-containing protein</fullName>
    </submittedName>
</protein>
<evidence type="ECO:0000256" key="4">
    <source>
        <dbReference type="ARBA" id="ARBA00023163"/>
    </source>
</evidence>
<accession>T2G8L3</accession>
<dbReference type="STRING" id="1121448.DGI_0611"/>
<dbReference type="HOGENOM" id="CLU_000445_88_16_7"/>
<reference evidence="7" key="2">
    <citation type="submission" date="2013-07" db="EMBL/GenBank/DDBJ databases">
        <authorList>
            <person name="Morais-Silva F.O."/>
            <person name="Rezende A.M."/>
            <person name="Pimentel C."/>
            <person name="Resende D.M."/>
            <person name="Santos C.I."/>
            <person name="Clemente C."/>
            <person name="de Oliveira L.M."/>
            <person name="da Silva S.M."/>
            <person name="Costa D.A."/>
            <person name="Varela-Raposo A."/>
            <person name="Horacio E.C.A."/>
            <person name="Matos M."/>
            <person name="Flores O."/>
            <person name="Ruiz J.C."/>
            <person name="Rodrigues-Pousada C."/>
        </authorList>
    </citation>
    <scope>NUCLEOTIDE SEQUENCE [LARGE SCALE GENOMIC DNA]</scope>
    <source>
        <strain evidence="7">ATCC 19364 / DSM 1382 / NCIMB 9332 / VKM B-1759</strain>
    </source>
</reference>
<name>T2G8L3_MEGG1</name>
<dbReference type="PATRIC" id="fig|1121448.10.peg.612"/>
<evidence type="ECO:0000256" key="3">
    <source>
        <dbReference type="ARBA" id="ARBA00023159"/>
    </source>
</evidence>
<dbReference type="Gene3D" id="1.10.10.60">
    <property type="entry name" value="Homeodomain-like"/>
    <property type="match status" value="2"/>
</dbReference>
<dbReference type="KEGG" id="dgg:DGI_0611"/>
<evidence type="ECO:0000313" key="7">
    <source>
        <dbReference type="Proteomes" id="UP000016587"/>
    </source>
</evidence>
<keyword evidence="1" id="KW-0805">Transcription regulation</keyword>
<gene>
    <name evidence="6" type="ORF">DGI_0611</name>
</gene>
<dbReference type="SUPFAM" id="SSF51215">
    <property type="entry name" value="Regulatory protein AraC"/>
    <property type="match status" value="1"/>
</dbReference>
<dbReference type="InterPro" id="IPR037923">
    <property type="entry name" value="HTH-like"/>
</dbReference>
<dbReference type="AlphaFoldDB" id="T2G8L3"/>
<dbReference type="PROSITE" id="PS01124">
    <property type="entry name" value="HTH_ARAC_FAMILY_2"/>
    <property type="match status" value="1"/>
</dbReference>
<dbReference type="PANTHER" id="PTHR46796">
    <property type="entry name" value="HTH-TYPE TRANSCRIPTIONAL ACTIVATOR RHAS-RELATED"/>
    <property type="match status" value="1"/>
</dbReference>
<sequence length="286" mass="31413">MAAGMRQGGEEARLLVRPEAPGVELLRASFRTQRFDRHFHEEYALGVVERGALRFRYLGRTMTAAAGQVNLVVPGEPHDGHAALPEGWTYRMFYLAPQVVDAACAELAPRRAAPHFAAGVLDDPTLAARVRQAHLLWELPGASSLARQTALLGAVTWWIARHAERPAVLPRLGNERGAAARTRALLQERYAEDLSLDVLAGHAGLSPYHLVRVFKACYGLAPHAYLVQVRLARARTLLTGPDRLADIAAAVGFADQSHFTRLFKRRHGLTPGACRNFLQNRETGKG</sequence>
<keyword evidence="2" id="KW-0238">DNA-binding</keyword>
<dbReference type="InterPro" id="IPR050204">
    <property type="entry name" value="AraC_XylS_family_regulators"/>
</dbReference>
<dbReference type="PROSITE" id="PS00041">
    <property type="entry name" value="HTH_ARAC_FAMILY_1"/>
    <property type="match status" value="1"/>
</dbReference>
<dbReference type="SUPFAM" id="SSF46689">
    <property type="entry name" value="Homeodomain-like"/>
    <property type="match status" value="2"/>
</dbReference>
<dbReference type="InterPro" id="IPR018062">
    <property type="entry name" value="HTH_AraC-typ_CS"/>
</dbReference>
<organism evidence="6 7">
    <name type="scientific">Megalodesulfovibrio gigas (strain ATCC 19364 / DSM 1382 / NCIMB 9332 / VKM B-1759)</name>
    <name type="common">Desulfovibrio gigas</name>
    <dbReference type="NCBI Taxonomy" id="1121448"/>
    <lineage>
        <taxon>Bacteria</taxon>
        <taxon>Pseudomonadati</taxon>
        <taxon>Thermodesulfobacteriota</taxon>
        <taxon>Desulfovibrionia</taxon>
        <taxon>Desulfovibrionales</taxon>
        <taxon>Desulfovibrionaceae</taxon>
        <taxon>Megalodesulfovibrio</taxon>
    </lineage>
</organism>
<dbReference type="InterPro" id="IPR018060">
    <property type="entry name" value="HTH_AraC"/>
</dbReference>
<evidence type="ECO:0000256" key="2">
    <source>
        <dbReference type="ARBA" id="ARBA00023125"/>
    </source>
</evidence>
<keyword evidence="4" id="KW-0804">Transcription</keyword>
<dbReference type="OrthoDB" id="112032at2"/>
<dbReference type="InterPro" id="IPR009057">
    <property type="entry name" value="Homeodomain-like_sf"/>
</dbReference>
<reference evidence="6 7" key="1">
    <citation type="journal article" date="2013" name="J. Bacteriol.">
        <title>Roles of HynAB and Ech, the only two hydrogenases found in the model sulfate reducer Desulfovibrio gigas.</title>
        <authorList>
            <person name="Morais-Silva F.O."/>
            <person name="Santos C.I."/>
            <person name="Rodrigues R."/>
            <person name="Pereira I.A."/>
            <person name="Rodrigues-Pousada C."/>
        </authorList>
    </citation>
    <scope>NUCLEOTIDE SEQUENCE [LARGE SCALE GENOMIC DNA]</scope>
    <source>
        <strain evidence="7">ATCC 19364 / DSM 1382 / NCIMB 9332 / VKM B-1759</strain>
    </source>
</reference>
<dbReference type="Pfam" id="PF12833">
    <property type="entry name" value="HTH_18"/>
    <property type="match status" value="1"/>
</dbReference>
<dbReference type="Proteomes" id="UP000016587">
    <property type="component" value="Chromosome"/>
</dbReference>
<dbReference type="eggNOG" id="COG2207">
    <property type="taxonomic scope" value="Bacteria"/>
</dbReference>
<dbReference type="PANTHER" id="PTHR46796:SF2">
    <property type="entry name" value="TRANSCRIPTIONAL REGULATORY PROTEIN"/>
    <property type="match status" value="1"/>
</dbReference>
<keyword evidence="3" id="KW-0010">Activator</keyword>
<dbReference type="PRINTS" id="PR00032">
    <property type="entry name" value="HTHARAC"/>
</dbReference>
<dbReference type="SMART" id="SM00342">
    <property type="entry name" value="HTH_ARAC"/>
    <property type="match status" value="1"/>
</dbReference>
<dbReference type="GO" id="GO:0043565">
    <property type="term" value="F:sequence-specific DNA binding"/>
    <property type="evidence" value="ECO:0007669"/>
    <property type="project" value="InterPro"/>
</dbReference>
<dbReference type="EMBL" id="CP006585">
    <property type="protein sequence ID" value="AGW12519.1"/>
    <property type="molecule type" value="Genomic_DNA"/>
</dbReference>
<keyword evidence="7" id="KW-1185">Reference proteome</keyword>
<proteinExistence type="predicted"/>
<evidence type="ECO:0000313" key="6">
    <source>
        <dbReference type="EMBL" id="AGW12519.1"/>
    </source>
</evidence>
<dbReference type="InterPro" id="IPR003313">
    <property type="entry name" value="AraC-bd"/>
</dbReference>
<dbReference type="GO" id="GO:0003700">
    <property type="term" value="F:DNA-binding transcription factor activity"/>
    <property type="evidence" value="ECO:0007669"/>
    <property type="project" value="InterPro"/>
</dbReference>